<dbReference type="PANTHER" id="PTHR34154:SF3">
    <property type="entry name" value="ALKALI-SENSITIVE LINKAGE PROTEIN 1"/>
    <property type="match status" value="1"/>
</dbReference>
<comment type="caution">
    <text evidence="2">The sequence shown here is derived from an EMBL/GenBank/DDBJ whole genome shotgun (WGS) entry which is preliminary data.</text>
</comment>
<reference evidence="2 3" key="1">
    <citation type="submission" date="2018-07" db="EMBL/GenBank/DDBJ databases">
        <title>Genomic Encyclopedia of Type Strains, Phase IV (KMG-IV): sequencing the most valuable type-strain genomes for metagenomic binning, comparative biology and taxonomic classification.</title>
        <authorList>
            <person name="Goeker M."/>
        </authorList>
    </citation>
    <scope>NUCLEOTIDE SEQUENCE [LARGE SCALE GENOMIC DNA]</scope>
    <source>
        <strain evidence="2 3">DSM 14364</strain>
    </source>
</reference>
<feature type="domain" description="Asl1-like glycosyl hydrolase catalytic" evidence="1">
    <location>
        <begin position="27"/>
        <end position="250"/>
    </location>
</feature>
<name>A0A370HIV4_9HYPH</name>
<proteinExistence type="predicted"/>
<dbReference type="PANTHER" id="PTHR34154">
    <property type="entry name" value="ALKALI-SENSITIVE LINKAGE PROTEIN 1"/>
    <property type="match status" value="1"/>
</dbReference>
<gene>
    <name evidence="2" type="ORF">DES45_1062</name>
</gene>
<dbReference type="InterPro" id="IPR001343">
    <property type="entry name" value="Hemolysn_Ca-bd"/>
</dbReference>
<dbReference type="InterPro" id="IPR053183">
    <property type="entry name" value="ASL1"/>
</dbReference>
<dbReference type="SUPFAM" id="SSF51120">
    <property type="entry name" value="beta-Roll"/>
    <property type="match status" value="1"/>
</dbReference>
<dbReference type="Pfam" id="PF11790">
    <property type="entry name" value="Glyco_hydro_cc"/>
    <property type="match status" value="1"/>
</dbReference>
<dbReference type="Gene3D" id="3.20.20.80">
    <property type="entry name" value="Glycosidases"/>
    <property type="match status" value="1"/>
</dbReference>
<dbReference type="PROSITE" id="PS00330">
    <property type="entry name" value="HEMOLYSIN_CALCIUM"/>
    <property type="match status" value="1"/>
</dbReference>
<accession>A0A370HIV4</accession>
<protein>
    <submittedName>
        <fullName evidence="2">Hemolysin type calcium-binding protein</fullName>
    </submittedName>
</protein>
<dbReference type="Gene3D" id="2.150.10.10">
    <property type="entry name" value="Serralysin-like metalloprotease, C-terminal"/>
    <property type="match status" value="1"/>
</dbReference>
<dbReference type="InterPro" id="IPR017853">
    <property type="entry name" value="GH"/>
</dbReference>
<sequence length="454" mass="50317">MHSIDHPEKIGISLWDKDDRGTALNDVDRVNFDWYYNWDFHALWDADATPERTHHVPMIWDETFAIEQILAQIKASGATTLLGFNEPDDLRQANMSVEQAIALWPLLQATGLRLGSPATTKNGALGQDSWLGRFMAEADKQGLRVDFISVHYYSTDGDVNAFKAWLEAVHKQYNKPIWVTEWVLADWNNPGRFTAAEQAAFARAGSEMMDDLPFVERQSWFAAYEGGDGWYLNSSLFDANNNLTPVGRVFAELTGLIVDHVVVGGAIKGVLDQNYLTGTAGADTIIGGNGNDQIFGQAGNDTLKGEGGNDILVGGAGRDKLYGGKGKLSQDAFVFDTKLTSKTVANKHKDTIYDFGPKYDSLWFDDAAFTNKTIANYLKGKAPSFDSPVALKASFFRVGDKALDKDDFFIWNPKTKKLYWDVDGSGSKQMVEIATIKLQKGEGTTLTHKDFFFV</sequence>
<dbReference type="GO" id="GO:0005509">
    <property type="term" value="F:calcium ion binding"/>
    <property type="evidence" value="ECO:0007669"/>
    <property type="project" value="InterPro"/>
</dbReference>
<dbReference type="PRINTS" id="PR00313">
    <property type="entry name" value="CABNDNGRPT"/>
</dbReference>
<evidence type="ECO:0000313" key="2">
    <source>
        <dbReference type="EMBL" id="RDI57690.1"/>
    </source>
</evidence>
<dbReference type="SUPFAM" id="SSF51445">
    <property type="entry name" value="(Trans)glycosidases"/>
    <property type="match status" value="1"/>
</dbReference>
<dbReference type="Proteomes" id="UP000254925">
    <property type="component" value="Unassembled WGS sequence"/>
</dbReference>
<dbReference type="EMBL" id="QQBB01000006">
    <property type="protein sequence ID" value="RDI57690.1"/>
    <property type="molecule type" value="Genomic_DNA"/>
</dbReference>
<dbReference type="InterPro" id="IPR011049">
    <property type="entry name" value="Serralysin-like_metalloprot_C"/>
</dbReference>
<dbReference type="Pfam" id="PF00353">
    <property type="entry name" value="HemolysinCabind"/>
    <property type="match status" value="1"/>
</dbReference>
<evidence type="ECO:0000259" key="1">
    <source>
        <dbReference type="Pfam" id="PF11790"/>
    </source>
</evidence>
<dbReference type="InterPro" id="IPR018511">
    <property type="entry name" value="Hemolysin-typ_Ca-bd_CS"/>
</dbReference>
<dbReference type="RefSeq" id="WP_281024092.1">
    <property type="nucleotide sequence ID" value="NZ_QQBB01000006.1"/>
</dbReference>
<keyword evidence="3" id="KW-1185">Reference proteome</keyword>
<evidence type="ECO:0000313" key="3">
    <source>
        <dbReference type="Proteomes" id="UP000254925"/>
    </source>
</evidence>
<dbReference type="GO" id="GO:0071966">
    <property type="term" value="P:fungal-type cell wall polysaccharide metabolic process"/>
    <property type="evidence" value="ECO:0007669"/>
    <property type="project" value="TreeGrafter"/>
</dbReference>
<dbReference type="AlphaFoldDB" id="A0A370HIV4"/>
<organism evidence="2 3">
    <name type="scientific">Microvirga subterranea</name>
    <dbReference type="NCBI Taxonomy" id="186651"/>
    <lineage>
        <taxon>Bacteria</taxon>
        <taxon>Pseudomonadati</taxon>
        <taxon>Pseudomonadota</taxon>
        <taxon>Alphaproteobacteria</taxon>
        <taxon>Hyphomicrobiales</taxon>
        <taxon>Methylobacteriaceae</taxon>
        <taxon>Microvirga</taxon>
    </lineage>
</organism>
<dbReference type="InterPro" id="IPR024655">
    <property type="entry name" value="Asl1_glyco_hydro_catalytic"/>
</dbReference>